<gene>
    <name evidence="16" type="primary">LOC108988164</name>
</gene>
<dbReference type="Gene3D" id="3.30.200.20">
    <property type="entry name" value="Phosphorylase Kinase, domain 1"/>
    <property type="match status" value="1"/>
</dbReference>
<proteinExistence type="predicted"/>
<evidence type="ECO:0000313" key="15">
    <source>
        <dbReference type="Proteomes" id="UP000235220"/>
    </source>
</evidence>
<dbReference type="GO" id="GO:0004674">
    <property type="term" value="F:protein serine/threonine kinase activity"/>
    <property type="evidence" value="ECO:0007669"/>
    <property type="project" value="UniProtKB-KW"/>
</dbReference>
<feature type="transmembrane region" description="Helical" evidence="13">
    <location>
        <begin position="461"/>
        <end position="482"/>
    </location>
</feature>
<evidence type="ECO:0000256" key="4">
    <source>
        <dbReference type="ARBA" id="ARBA00022692"/>
    </source>
</evidence>
<dbReference type="GO" id="GO:0010038">
    <property type="term" value="P:response to metal ion"/>
    <property type="evidence" value="ECO:0007669"/>
    <property type="project" value="UniProtKB-ARBA"/>
</dbReference>
<feature type="compositionally biased region" description="Polar residues" evidence="12">
    <location>
        <begin position="439"/>
        <end position="457"/>
    </location>
</feature>
<feature type="region of interest" description="Disordered" evidence="12">
    <location>
        <begin position="872"/>
        <end position="910"/>
    </location>
</feature>
<dbReference type="PROSITE" id="PS00108">
    <property type="entry name" value="PROTEIN_KINASE_ST"/>
    <property type="match status" value="1"/>
</dbReference>
<dbReference type="InterPro" id="IPR017441">
    <property type="entry name" value="Protein_kinase_ATP_BS"/>
</dbReference>
<evidence type="ECO:0000256" key="2">
    <source>
        <dbReference type="ARBA" id="ARBA00022527"/>
    </source>
</evidence>
<dbReference type="PANTHER" id="PTHR34590:SF5">
    <property type="entry name" value="OS04G0586500 PROTEIN"/>
    <property type="match status" value="1"/>
</dbReference>
<keyword evidence="3" id="KW-0808">Transferase</keyword>
<dbReference type="Gene3D" id="2.60.120.430">
    <property type="entry name" value="Galactose-binding lectin"/>
    <property type="match status" value="2"/>
</dbReference>
<keyword evidence="10 13" id="KW-0472">Membrane</keyword>
<dbReference type="Pfam" id="PF07714">
    <property type="entry name" value="PK_Tyr_Ser-Thr"/>
    <property type="match status" value="1"/>
</dbReference>
<dbReference type="GO" id="GO:0004714">
    <property type="term" value="F:transmembrane receptor protein tyrosine kinase activity"/>
    <property type="evidence" value="ECO:0007669"/>
    <property type="project" value="InterPro"/>
</dbReference>
<dbReference type="GO" id="GO:0004672">
    <property type="term" value="F:protein kinase activity"/>
    <property type="evidence" value="ECO:0000318"/>
    <property type="project" value="GO_Central"/>
</dbReference>
<dbReference type="Gene3D" id="1.10.510.10">
    <property type="entry name" value="Transferase(Phosphotransferase) domain 1"/>
    <property type="match status" value="1"/>
</dbReference>
<accession>A0A2I4EBT1</accession>
<dbReference type="PROSITE" id="PS00107">
    <property type="entry name" value="PROTEIN_KINASE_ATP"/>
    <property type="match status" value="1"/>
</dbReference>
<keyword evidence="9 13" id="KW-1133">Transmembrane helix</keyword>
<evidence type="ECO:0000256" key="11">
    <source>
        <dbReference type="ARBA" id="ARBA00023180"/>
    </source>
</evidence>
<dbReference type="GO" id="GO:0005886">
    <property type="term" value="C:plasma membrane"/>
    <property type="evidence" value="ECO:0000318"/>
    <property type="project" value="GO_Central"/>
</dbReference>
<comment type="subcellular location">
    <subcellularLocation>
        <location evidence="1">Membrane</location>
        <topology evidence="1">Single-pass type I membrane protein</topology>
    </subcellularLocation>
</comment>
<reference evidence="16" key="1">
    <citation type="submission" date="2025-08" db="UniProtKB">
        <authorList>
            <consortium name="RefSeq"/>
        </authorList>
    </citation>
    <scope>IDENTIFICATION</scope>
    <source>
        <tissue evidence="16">Leaves</tissue>
    </source>
</reference>
<dbReference type="FunFam" id="3.30.200.20:FF:000039">
    <property type="entry name" value="receptor-like protein kinase FERONIA"/>
    <property type="match status" value="1"/>
</dbReference>
<evidence type="ECO:0000256" key="8">
    <source>
        <dbReference type="ARBA" id="ARBA00022840"/>
    </source>
</evidence>
<dbReference type="InterPro" id="IPR000719">
    <property type="entry name" value="Prot_kinase_dom"/>
</dbReference>
<dbReference type="CDD" id="cd14066">
    <property type="entry name" value="STKc_IRAK"/>
    <property type="match status" value="1"/>
</dbReference>
<dbReference type="GeneID" id="108988164"/>
<dbReference type="SMART" id="SM00220">
    <property type="entry name" value="S_TKc"/>
    <property type="match status" value="1"/>
</dbReference>
<evidence type="ECO:0000256" key="9">
    <source>
        <dbReference type="ARBA" id="ARBA00022989"/>
    </source>
</evidence>
<feature type="chain" id="PRO_5043534283" evidence="14">
    <location>
        <begin position="17"/>
        <end position="910"/>
    </location>
</feature>
<dbReference type="KEGG" id="jre:108988164"/>
<dbReference type="FunFam" id="2.60.120.430:FF:000003">
    <property type="entry name" value="FERONIA receptor-like kinase"/>
    <property type="match status" value="1"/>
</dbReference>
<dbReference type="RefSeq" id="XP_018816855.1">
    <property type="nucleotide sequence ID" value="XM_018961310.2"/>
</dbReference>
<keyword evidence="11" id="KW-0325">Glycoprotein</keyword>
<dbReference type="Gramene" id="Jr01_09940_p1">
    <property type="protein sequence ID" value="cds.Jr01_09940_p1"/>
    <property type="gene ID" value="Jr01_09940"/>
</dbReference>
<evidence type="ECO:0000256" key="13">
    <source>
        <dbReference type="SAM" id="Phobius"/>
    </source>
</evidence>
<feature type="signal peptide" evidence="14">
    <location>
        <begin position="1"/>
        <end position="16"/>
    </location>
</feature>
<dbReference type="InterPro" id="IPR045272">
    <property type="entry name" value="ANXUR1/2-like"/>
</dbReference>
<evidence type="ECO:0000313" key="16">
    <source>
        <dbReference type="RefSeq" id="XP_018816855.1"/>
    </source>
</evidence>
<dbReference type="InterPro" id="IPR008271">
    <property type="entry name" value="Ser/Thr_kinase_AS"/>
</dbReference>
<evidence type="ECO:0000256" key="10">
    <source>
        <dbReference type="ARBA" id="ARBA00023136"/>
    </source>
</evidence>
<evidence type="ECO:0000256" key="14">
    <source>
        <dbReference type="SAM" id="SignalP"/>
    </source>
</evidence>
<dbReference type="FunFam" id="2.60.120.430:FF:000007">
    <property type="entry name" value="FERONIA receptor-like kinase"/>
    <property type="match status" value="1"/>
</dbReference>
<keyword evidence="5 14" id="KW-0732">Signal</keyword>
<keyword evidence="4 13" id="KW-0812">Transmembrane</keyword>
<dbReference type="Pfam" id="PF12819">
    <property type="entry name" value="Malectin_like"/>
    <property type="match status" value="1"/>
</dbReference>
<dbReference type="AlphaFoldDB" id="A0A2I4EBT1"/>
<feature type="region of interest" description="Disordered" evidence="12">
    <location>
        <begin position="46"/>
        <end position="77"/>
    </location>
</feature>
<sequence length="910" mass="101988">MAIVALLCLFSTIVHLLPSLPITTAKTPPPYTPTDYFLLNCGSSSNSTSLDGRRWEADSNSKFSPHDIQTTSSSSNASNFDLSLSQVPYMTARIFDRHSKFTYSFPISPGPKFLRLYFYPTSYTHHDKTKSFFSVTANDFTLLSNFSAYLSISTTTPSTTFLVKEFIVHVQQNQNLDVTFMPSPSSYAFINGIEVVSMPSKLYNISNQDMPPVTFVNERDNEAFYINIPFAFETLYRLNVGGKDVPSVEDTGMFRSWSQDEDYIFGRALGAMPHRSNVTIKYTEDTPPYTAPEIIYTSSRTMGRDPNINLKYNLTWIFPVDVGFLYLVRLHFCETQLEVTHDNQRVFRVFIYNQTAEEQMDVIQWSGGNGSPVYRDYVVLVPGKSQAKQGLWLALQPNRDVIPKPDYADAILNGVEIFKLNQSDGNLAGPNPEPPMLGPSSTSSEPNQKKTTPKNKLSQSMIATGIATGAFLAILINICFLVHHQRRRKRSDEFGTSLAKSSWVPFSRTWRSTDENVSTLPLELCRYFSIVEIKAATNNFDRRLVIGAGGFGNVYKGYIDSGSTAVAIKRLNPSSKQGTREFWTEIHMLSQLRHVNLVALIGYCDDQDEMILVYEYVARGTLRSHLYGNDNPTLTWKQRVQICIGAAHGLNYLHTGAKNMIIHRDVKSTNILLDERLLAKVSDFGLSKLGPTSMSQTHVSTVVKGSFGYVDPEYYRRQKLTEKSDVYSFGVVLFEILCARPALMPSLPKEQVNLAQWARKCYHNGTLDQIVDPRLRGEIAYDCLNKFGEVADSCIRDRGIERPTMRDVVWSLQFVLKLQENAEKNINDGHGVEDVGCVDLDTGGTQASPSNPRGEVSASDFDDLFSSPGHVLNSRSSWEASSGGKSIQMGWNNSISNSKDERNSGIDQNL</sequence>
<feature type="region of interest" description="Disordered" evidence="12">
    <location>
        <begin position="838"/>
        <end position="860"/>
    </location>
</feature>
<keyword evidence="2" id="KW-0723">Serine/threonine-protein kinase</keyword>
<dbReference type="InterPro" id="IPR001245">
    <property type="entry name" value="Ser-Thr/Tyr_kinase_cat_dom"/>
</dbReference>
<evidence type="ECO:0000256" key="5">
    <source>
        <dbReference type="ARBA" id="ARBA00022729"/>
    </source>
</evidence>
<protein>
    <submittedName>
        <fullName evidence="16">Receptor-like protein kinase At5g39000 isoform X1</fullName>
    </submittedName>
</protein>
<evidence type="ECO:0000256" key="7">
    <source>
        <dbReference type="ARBA" id="ARBA00022777"/>
    </source>
</evidence>
<dbReference type="SUPFAM" id="SSF56112">
    <property type="entry name" value="Protein kinase-like (PK-like)"/>
    <property type="match status" value="1"/>
</dbReference>
<dbReference type="FunFam" id="1.10.510.10:FF:000252">
    <property type="entry name" value="Receptor-like protein kinase FERONIA"/>
    <property type="match status" value="1"/>
</dbReference>
<dbReference type="Proteomes" id="UP000235220">
    <property type="component" value="Chromosome 1"/>
</dbReference>
<dbReference type="PANTHER" id="PTHR34590">
    <property type="entry name" value="OS03G0124300 PROTEIN-RELATED"/>
    <property type="match status" value="1"/>
</dbReference>
<evidence type="ECO:0000256" key="12">
    <source>
        <dbReference type="SAM" id="MobiDB-lite"/>
    </source>
</evidence>
<dbReference type="GO" id="GO:0005524">
    <property type="term" value="F:ATP binding"/>
    <property type="evidence" value="ECO:0007669"/>
    <property type="project" value="UniProtKB-UniRule"/>
</dbReference>
<keyword evidence="6" id="KW-0547">Nucleotide-binding</keyword>
<keyword evidence="7" id="KW-0418">Kinase</keyword>
<feature type="compositionally biased region" description="Polar residues" evidence="12">
    <location>
        <begin position="60"/>
        <end position="71"/>
    </location>
</feature>
<keyword evidence="8" id="KW-0067">ATP-binding</keyword>
<name>A0A2I4EBT1_JUGRE</name>
<dbReference type="PROSITE" id="PS50011">
    <property type="entry name" value="PROTEIN_KINASE_DOM"/>
    <property type="match status" value="1"/>
</dbReference>
<organism evidence="15 16">
    <name type="scientific">Juglans regia</name>
    <name type="common">English walnut</name>
    <dbReference type="NCBI Taxonomy" id="51240"/>
    <lineage>
        <taxon>Eukaryota</taxon>
        <taxon>Viridiplantae</taxon>
        <taxon>Streptophyta</taxon>
        <taxon>Embryophyta</taxon>
        <taxon>Tracheophyta</taxon>
        <taxon>Spermatophyta</taxon>
        <taxon>Magnoliopsida</taxon>
        <taxon>eudicotyledons</taxon>
        <taxon>Gunneridae</taxon>
        <taxon>Pentapetalae</taxon>
        <taxon>rosids</taxon>
        <taxon>fabids</taxon>
        <taxon>Fagales</taxon>
        <taxon>Juglandaceae</taxon>
        <taxon>Juglans</taxon>
    </lineage>
</organism>
<dbReference type="OrthoDB" id="1720310at2759"/>
<evidence type="ECO:0000256" key="1">
    <source>
        <dbReference type="ARBA" id="ARBA00004479"/>
    </source>
</evidence>
<dbReference type="InterPro" id="IPR024788">
    <property type="entry name" value="Malectin-like_Carb-bd_dom"/>
</dbReference>
<feature type="region of interest" description="Disordered" evidence="12">
    <location>
        <begin position="423"/>
        <end position="457"/>
    </location>
</feature>
<keyword evidence="15" id="KW-1185">Reference proteome</keyword>
<evidence type="ECO:0000256" key="6">
    <source>
        <dbReference type="ARBA" id="ARBA00022741"/>
    </source>
</evidence>
<evidence type="ECO:0000256" key="3">
    <source>
        <dbReference type="ARBA" id="ARBA00022679"/>
    </source>
</evidence>
<dbReference type="InterPro" id="IPR011009">
    <property type="entry name" value="Kinase-like_dom_sf"/>
</dbReference>
<feature type="compositionally biased region" description="Polar residues" evidence="12">
    <location>
        <begin position="873"/>
        <end position="897"/>
    </location>
</feature>